<dbReference type="Gene3D" id="1.25.40.390">
    <property type="match status" value="1"/>
</dbReference>
<evidence type="ECO:0000259" key="8">
    <source>
        <dbReference type="Pfam" id="PF14322"/>
    </source>
</evidence>
<keyword evidence="4" id="KW-0472">Membrane</keyword>
<keyword evidence="3 6" id="KW-0732">Signal</keyword>
<proteinExistence type="inferred from homology"/>
<keyword evidence="5" id="KW-0998">Cell outer membrane</keyword>
<feature type="chain" id="PRO_5036918997" evidence="6">
    <location>
        <begin position="27"/>
        <end position="487"/>
    </location>
</feature>
<comment type="subcellular location">
    <subcellularLocation>
        <location evidence="1">Cell outer membrane</location>
    </subcellularLocation>
</comment>
<keyword evidence="10" id="KW-1185">Reference proteome</keyword>
<dbReference type="AlphaFoldDB" id="A0A917IQE5"/>
<evidence type="ECO:0000256" key="6">
    <source>
        <dbReference type="SAM" id="SignalP"/>
    </source>
</evidence>
<dbReference type="Pfam" id="PF07980">
    <property type="entry name" value="SusD_RagB"/>
    <property type="match status" value="1"/>
</dbReference>
<comment type="similarity">
    <text evidence="2">Belongs to the SusD family.</text>
</comment>
<evidence type="ECO:0000256" key="2">
    <source>
        <dbReference type="ARBA" id="ARBA00006275"/>
    </source>
</evidence>
<dbReference type="Pfam" id="PF14322">
    <property type="entry name" value="SusD-like_3"/>
    <property type="match status" value="1"/>
</dbReference>
<feature type="domain" description="RagB/SusD" evidence="7">
    <location>
        <begin position="308"/>
        <end position="487"/>
    </location>
</feature>
<evidence type="ECO:0000259" key="7">
    <source>
        <dbReference type="Pfam" id="PF07980"/>
    </source>
</evidence>
<feature type="signal peptide" evidence="6">
    <location>
        <begin position="1"/>
        <end position="26"/>
    </location>
</feature>
<dbReference type="Proteomes" id="UP000627292">
    <property type="component" value="Unassembled WGS sequence"/>
</dbReference>
<dbReference type="EMBL" id="BMIB01000001">
    <property type="protein sequence ID" value="GGH59425.1"/>
    <property type="molecule type" value="Genomic_DNA"/>
</dbReference>
<evidence type="ECO:0000256" key="3">
    <source>
        <dbReference type="ARBA" id="ARBA00022729"/>
    </source>
</evidence>
<dbReference type="SUPFAM" id="SSF48452">
    <property type="entry name" value="TPR-like"/>
    <property type="match status" value="1"/>
</dbReference>
<dbReference type="InterPro" id="IPR012944">
    <property type="entry name" value="SusD_RagB_dom"/>
</dbReference>
<protein>
    <submittedName>
        <fullName evidence="9">Membrane protein</fullName>
    </submittedName>
</protein>
<evidence type="ECO:0000313" key="9">
    <source>
        <dbReference type="EMBL" id="GGH59425.1"/>
    </source>
</evidence>
<evidence type="ECO:0000256" key="5">
    <source>
        <dbReference type="ARBA" id="ARBA00023237"/>
    </source>
</evidence>
<organism evidence="9 10">
    <name type="scientific">Filimonas zeae</name>
    <dbReference type="NCBI Taxonomy" id="1737353"/>
    <lineage>
        <taxon>Bacteria</taxon>
        <taxon>Pseudomonadati</taxon>
        <taxon>Bacteroidota</taxon>
        <taxon>Chitinophagia</taxon>
        <taxon>Chitinophagales</taxon>
        <taxon>Chitinophagaceae</taxon>
        <taxon>Filimonas</taxon>
    </lineage>
</organism>
<accession>A0A917IQE5</accession>
<reference evidence="9" key="1">
    <citation type="journal article" date="2014" name="Int. J. Syst. Evol. Microbiol.">
        <title>Complete genome sequence of Corynebacterium casei LMG S-19264T (=DSM 44701T), isolated from a smear-ripened cheese.</title>
        <authorList>
            <consortium name="US DOE Joint Genome Institute (JGI-PGF)"/>
            <person name="Walter F."/>
            <person name="Albersmeier A."/>
            <person name="Kalinowski J."/>
            <person name="Ruckert C."/>
        </authorList>
    </citation>
    <scope>NUCLEOTIDE SEQUENCE</scope>
    <source>
        <strain evidence="9">CGMCC 1.15290</strain>
    </source>
</reference>
<evidence type="ECO:0000313" key="10">
    <source>
        <dbReference type="Proteomes" id="UP000627292"/>
    </source>
</evidence>
<dbReference type="CDD" id="cd08977">
    <property type="entry name" value="SusD"/>
    <property type="match status" value="1"/>
</dbReference>
<sequence>MKAYMKTAYSLLAGGLFLLSSCSKFLDERPQAIAAENFYTTPIEVESGLNAIYETVRYLSTFGGFYTIQHEINTEYMYGRGSFAPMNSYDGLDNTNVGRITDTWNNFYKGIRNANLVIQKAPLAPAVTDAEKLRYVAEARFMRGLFYFHLVRNWAGVPLHTEHNLDSINVKKSSPEVIYNLIQEDLVFAENNLPDNPRMVGTASKWTAKTALAEVYLTLKKYDLARKAAWEVIDSRKFSLVSVSVADDFEKLFGRDANNTSEEIFYFKYSSKVAGQGYQYLAYLHATKTTNFPPGGFGTIYADSLNTFMKNWDRADLRYRFTWYAADVNISPTTVLCKKFSDRQATIQQGNNDYPLYRYADLLLFYAEAEAGLNNGPTADAVEKLNMVRRRAYGKPVNTADPLIDIKLTDYTGYDAFAKRVVLERAYETVGEGKHWFDLKRLGIAQQVIKDVEGLNMTQKHLLWPIPPREFNGNTALDPTADQNPGY</sequence>
<dbReference type="GO" id="GO:0009279">
    <property type="term" value="C:cell outer membrane"/>
    <property type="evidence" value="ECO:0007669"/>
    <property type="project" value="UniProtKB-SubCell"/>
</dbReference>
<feature type="domain" description="SusD-like N-terminal" evidence="8">
    <location>
        <begin position="24"/>
        <end position="217"/>
    </location>
</feature>
<dbReference type="InterPro" id="IPR033985">
    <property type="entry name" value="SusD-like_N"/>
</dbReference>
<evidence type="ECO:0000256" key="1">
    <source>
        <dbReference type="ARBA" id="ARBA00004442"/>
    </source>
</evidence>
<evidence type="ECO:0000256" key="4">
    <source>
        <dbReference type="ARBA" id="ARBA00023136"/>
    </source>
</evidence>
<reference evidence="9" key="2">
    <citation type="submission" date="2020-09" db="EMBL/GenBank/DDBJ databases">
        <authorList>
            <person name="Sun Q."/>
            <person name="Zhou Y."/>
        </authorList>
    </citation>
    <scope>NUCLEOTIDE SEQUENCE</scope>
    <source>
        <strain evidence="9">CGMCC 1.15290</strain>
    </source>
</reference>
<gene>
    <name evidence="9" type="ORF">GCM10011379_06190</name>
</gene>
<dbReference type="InterPro" id="IPR011990">
    <property type="entry name" value="TPR-like_helical_dom_sf"/>
</dbReference>
<name>A0A917IQE5_9BACT</name>
<comment type="caution">
    <text evidence="9">The sequence shown here is derived from an EMBL/GenBank/DDBJ whole genome shotgun (WGS) entry which is preliminary data.</text>
</comment>
<dbReference type="PROSITE" id="PS51257">
    <property type="entry name" value="PROKAR_LIPOPROTEIN"/>
    <property type="match status" value="1"/>
</dbReference>